<proteinExistence type="inferred from homology"/>
<organism evidence="2 3">
    <name type="scientific">Nocardiopsis ansamitocini</name>
    <dbReference type="NCBI Taxonomy" id="1670832"/>
    <lineage>
        <taxon>Bacteria</taxon>
        <taxon>Bacillati</taxon>
        <taxon>Actinomycetota</taxon>
        <taxon>Actinomycetes</taxon>
        <taxon>Streptosporangiales</taxon>
        <taxon>Nocardiopsidaceae</taxon>
        <taxon>Nocardiopsis</taxon>
    </lineage>
</organism>
<dbReference type="PANTHER" id="PTHR34297:SF3">
    <property type="entry name" value="ALKALINE SHOCK PROTEIN 23"/>
    <property type="match status" value="1"/>
</dbReference>
<evidence type="ECO:0000256" key="1">
    <source>
        <dbReference type="ARBA" id="ARBA00005721"/>
    </source>
</evidence>
<dbReference type="PANTHER" id="PTHR34297">
    <property type="entry name" value="HYPOTHETICAL CYTOSOLIC PROTEIN-RELATED"/>
    <property type="match status" value="1"/>
</dbReference>
<gene>
    <name evidence="2" type="ORF">Nans01_19870</name>
</gene>
<dbReference type="Proteomes" id="UP001165092">
    <property type="component" value="Unassembled WGS sequence"/>
</dbReference>
<reference evidence="2" key="1">
    <citation type="submission" date="2023-02" db="EMBL/GenBank/DDBJ databases">
        <title>Nocardiopsis ansamitocini NBRC 112285.</title>
        <authorList>
            <person name="Ichikawa N."/>
            <person name="Sato H."/>
            <person name="Tonouchi N."/>
        </authorList>
    </citation>
    <scope>NUCLEOTIDE SEQUENCE</scope>
    <source>
        <strain evidence="2">NBRC 112285</strain>
    </source>
</reference>
<dbReference type="EMBL" id="BSQG01000003">
    <property type="protein sequence ID" value="GLU47636.1"/>
    <property type="molecule type" value="Genomic_DNA"/>
</dbReference>
<protein>
    <recommendedName>
        <fullName evidence="4">Asp23/Gls24 family envelope stress response protein</fullName>
    </recommendedName>
</protein>
<sequence>MNTAPPVAVPRARIAEERGRTVIPDAVVAKIAGRVADEVEGTRGMHRGLGSLLGGSPRPAKAQVKIAGTSVTVRLSIAVTYPHPVRQTTRDVRERVSRRVLELTGLTVRHVDIEVSELVRDARTA</sequence>
<evidence type="ECO:0000313" key="3">
    <source>
        <dbReference type="Proteomes" id="UP001165092"/>
    </source>
</evidence>
<keyword evidence="3" id="KW-1185">Reference proteome</keyword>
<accession>A0A9W6P5Q5</accession>
<name>A0A9W6P5Q5_9ACTN</name>
<dbReference type="InterPro" id="IPR005531">
    <property type="entry name" value="Asp23"/>
</dbReference>
<dbReference type="Pfam" id="PF03780">
    <property type="entry name" value="Asp23"/>
    <property type="match status" value="1"/>
</dbReference>
<evidence type="ECO:0000313" key="2">
    <source>
        <dbReference type="EMBL" id="GLU47636.1"/>
    </source>
</evidence>
<comment type="similarity">
    <text evidence="1">Belongs to the asp23 family.</text>
</comment>
<evidence type="ECO:0008006" key="4">
    <source>
        <dbReference type="Google" id="ProtNLM"/>
    </source>
</evidence>
<comment type="caution">
    <text evidence="2">The sequence shown here is derived from an EMBL/GenBank/DDBJ whole genome shotgun (WGS) entry which is preliminary data.</text>
</comment>
<dbReference type="AlphaFoldDB" id="A0A9W6P5Q5"/>